<name>A0A340X7Q5_LIPVE</name>
<dbReference type="Proteomes" id="UP000265300">
    <property type="component" value="Unplaced"/>
</dbReference>
<proteinExistence type="inferred from homology"/>
<feature type="domain" description="Carboxylesterase type B" evidence="2">
    <location>
        <begin position="93"/>
        <end position="325"/>
    </location>
</feature>
<evidence type="ECO:0000313" key="4">
    <source>
        <dbReference type="RefSeq" id="XP_007457391.1"/>
    </source>
</evidence>
<dbReference type="GeneID" id="103079688"/>
<dbReference type="InParanoid" id="A0A340X7Q5"/>
<evidence type="ECO:0000259" key="2">
    <source>
        <dbReference type="Pfam" id="PF00135"/>
    </source>
</evidence>
<dbReference type="RefSeq" id="XP_007457391.1">
    <property type="nucleotide sequence ID" value="XM_007457329.1"/>
</dbReference>
<gene>
    <name evidence="4" type="primary">CES4A</name>
</gene>
<dbReference type="SUPFAM" id="SSF53474">
    <property type="entry name" value="alpha/beta-Hydrolases"/>
    <property type="match status" value="2"/>
</dbReference>
<dbReference type="AlphaFoldDB" id="A0A340X7Q5"/>
<reference evidence="4" key="1">
    <citation type="submission" date="2025-08" db="UniProtKB">
        <authorList>
            <consortium name="RefSeq"/>
        </authorList>
    </citation>
    <scope>IDENTIFICATION</scope>
</reference>
<keyword evidence="3" id="KW-1185">Reference proteome</keyword>
<dbReference type="KEGG" id="lve:103079688"/>
<dbReference type="OrthoDB" id="3200163at2759"/>
<accession>A0A340X7Q5</accession>
<dbReference type="PANTHER" id="PTHR43903">
    <property type="entry name" value="NEUROLIGIN"/>
    <property type="match status" value="1"/>
</dbReference>
<evidence type="ECO:0000313" key="3">
    <source>
        <dbReference type="Proteomes" id="UP000265300"/>
    </source>
</evidence>
<organism evidence="3 4">
    <name type="scientific">Lipotes vexillifer</name>
    <name type="common">Yangtze river dolphin</name>
    <dbReference type="NCBI Taxonomy" id="118797"/>
    <lineage>
        <taxon>Eukaryota</taxon>
        <taxon>Metazoa</taxon>
        <taxon>Chordata</taxon>
        <taxon>Craniata</taxon>
        <taxon>Vertebrata</taxon>
        <taxon>Euteleostomi</taxon>
        <taxon>Mammalia</taxon>
        <taxon>Eutheria</taxon>
        <taxon>Laurasiatheria</taxon>
        <taxon>Artiodactyla</taxon>
        <taxon>Whippomorpha</taxon>
        <taxon>Cetacea</taxon>
        <taxon>Odontoceti</taxon>
        <taxon>Lipotidae</taxon>
        <taxon>Lipotes</taxon>
    </lineage>
</organism>
<dbReference type="CTD" id="283848"/>
<dbReference type="Pfam" id="PF00135">
    <property type="entry name" value="COesterase"/>
    <property type="match status" value="1"/>
</dbReference>
<dbReference type="InterPro" id="IPR029058">
    <property type="entry name" value="AB_hydrolase_fold"/>
</dbReference>
<dbReference type="InterPro" id="IPR002018">
    <property type="entry name" value="CarbesteraseB"/>
</dbReference>
<dbReference type="Gene3D" id="3.40.50.1820">
    <property type="entry name" value="alpha/beta hydrolase"/>
    <property type="match status" value="2"/>
</dbReference>
<protein>
    <submittedName>
        <fullName evidence="4">Carboxylesterase 4A</fullName>
    </submittedName>
</protein>
<dbReference type="InterPro" id="IPR051093">
    <property type="entry name" value="Neuroligin/BSAL"/>
</dbReference>
<dbReference type="STRING" id="118797.A0A340X7Q5"/>
<sequence length="327" mass="35864">MNIEFFQKPPRDAVSQQGEATLAGHTAEEKTKAQRDSGVSIFFYEFQHRPSSFAKIKPAWVRAGHGAEKTFIFGSPFLMDESSMPGALHTKEPLVVTNYGTPPRKQVHVGKTPINAFLGVPFYRPPVGACRFTAPEPPEPWEGIRDATTYAPVCLQESWGQFTSMYFNTHKKYKWLHFSEDCLYPNVYVPVGALRDPLLPVMVWFPGHAFLVGSASTYDGSELAAREKVVPVLLHHSLGVLGFLSTGDSQARGNWAPLDQVAALRWVPKNIAAFGGDPGWVTWFGQSSGAMCFSGLVTSPPAWGLFQQAISQSGTAVLRVFITSSPG</sequence>
<evidence type="ECO:0000256" key="1">
    <source>
        <dbReference type="ARBA" id="ARBA00005964"/>
    </source>
</evidence>
<comment type="similarity">
    <text evidence="1">Belongs to the type-B carboxylesterase/lipase family.</text>
</comment>